<dbReference type="PANTHER" id="PTHR13471:SF0">
    <property type="entry name" value="NUCLEAR EXOSOME REGULATOR NRDE2"/>
    <property type="match status" value="1"/>
</dbReference>
<feature type="region of interest" description="Disordered" evidence="4">
    <location>
        <begin position="1"/>
        <end position="159"/>
    </location>
</feature>
<evidence type="ECO:0000256" key="2">
    <source>
        <dbReference type="ARBA" id="ARBA00009265"/>
    </source>
</evidence>
<dbReference type="InterPro" id="IPR013633">
    <property type="entry name" value="NRDE-2"/>
</dbReference>
<protein>
    <submittedName>
        <fullName evidence="5">NRDE-2, necessary for RNA interference-domain-containing protein</fullName>
    </submittedName>
</protein>
<proteinExistence type="inferred from homology"/>
<comment type="similarity">
    <text evidence="2">Belongs to the NRDE2 family.</text>
</comment>
<gene>
    <name evidence="5" type="ORF">C8A01DRAFT_17448</name>
</gene>
<organism evidence="5 6">
    <name type="scientific">Parachaetomium inaequale</name>
    <dbReference type="NCBI Taxonomy" id="2588326"/>
    <lineage>
        <taxon>Eukaryota</taxon>
        <taxon>Fungi</taxon>
        <taxon>Dikarya</taxon>
        <taxon>Ascomycota</taxon>
        <taxon>Pezizomycotina</taxon>
        <taxon>Sordariomycetes</taxon>
        <taxon>Sordariomycetidae</taxon>
        <taxon>Sordariales</taxon>
        <taxon>Chaetomiaceae</taxon>
        <taxon>Parachaetomium</taxon>
    </lineage>
</organism>
<keyword evidence="3" id="KW-0539">Nucleus</keyword>
<dbReference type="Pfam" id="PF08424">
    <property type="entry name" value="NRDE-2"/>
    <property type="match status" value="1"/>
</dbReference>
<keyword evidence="6" id="KW-1185">Reference proteome</keyword>
<comment type="caution">
    <text evidence="5">The sequence shown here is derived from an EMBL/GenBank/DDBJ whole genome shotgun (WGS) entry which is preliminary data.</text>
</comment>
<feature type="compositionally biased region" description="Basic residues" evidence="4">
    <location>
        <begin position="314"/>
        <end position="323"/>
    </location>
</feature>
<evidence type="ECO:0000256" key="3">
    <source>
        <dbReference type="ARBA" id="ARBA00023242"/>
    </source>
</evidence>
<comment type="subcellular location">
    <subcellularLocation>
        <location evidence="1">Nucleus</location>
    </subcellularLocation>
</comment>
<name>A0AAN6SPP6_9PEZI</name>
<sequence length="1124" mass="124882">MEQDKERRRAVPKFGSFRPKPTPESGPETRPALDEARVHRDGLGGAEKDERRRHERDRDRDRRREGDRRGSGREREGQRDRDREGTRTRDREGTRGREGARDRERERERDYERGREGKRERQHGRHERPPRPSSPRTISTRNKIDREDSSAQNNDLFVLDKRGDPLILQYGTNDRSQVPVYYRFGAGRIIGSPGFLTIHREGAQEEFSIRAPGGGSGSGSAFRDKALVAAAARLNSKRIKPSADQPLPTASEDFIPLSPSRKRKRDHDDPPPPNYRSIYGSSKNRPSPSPSPSPSRSPSRSPSPEPEPSPTKSRATHLSHHVKSHPTDIPAWLELIALQDTLFFQAQSDPTRPRTADETRSLAELKLSLYQEALAHATSPGDREGLVLGMMRRVWEEGVLERKWKEVVSSDAGFGLWRGGLDFEMGRVVGFGFEGVKGEIVGKLRGLREEIGRVVAGAGREGEEEKVAVCGQVVYVFLRLTRFLADAGFAELAVAAWQGVLEMTFCRPPRDGYTAEAALASFADFWESEVARIGEEGAKGWRHFVEAGEDMADPPEPKADRSSEVPKTTDPFKAWAAVEHQGAEKARMPARTLDEGAEDDPFRVVMFSDIKDLLVWFPSAVLPLVRPLLADAYLVFCGLPPAGLSGEKFASMLDDPFVARRGQGLDLGLSRDDGTTQDLTSQAPEFKQMGGNMAISPEVLFSGTPRFRYLDKWSDTHLPGNTQVDISWVLRTLGYLVKDCRMEALAEYYLAMEWLNEPAGARKVAKGLLKQYSSSIGLYNAYALVEWANGNVEVSHKVLSSATGLVLPSSSGNQLLWNTWAWIHLESNQKELALVRLCSSADGEFQGSPSPALLLKTRSHFSATRDYSISSQQLETAAHYAESLMLLEYISAEGGSEPASETQGNITAALSTIHAFSQELSSRNLHTSPHHERLLQTAARLLYHHATHGPYRPIYLRAQLEPLTRLFPHNTLFLALAAWCQPPLRIDDPIRATLQSLSGHSLGTRRFAIYHEARVGTAHSVRAAFEAALAGEEGAGSQGSVELWVRYVRFCCENKELRGRAKEVFYRAVGACPWAKEVYMEGFGVPGLSAAELRAVGETVAAKGLRVHVDLEEFLGARGRERGG</sequence>
<accession>A0AAN6SPP6</accession>
<dbReference type="GO" id="GO:0031048">
    <property type="term" value="P:regulatory ncRNA-mediated heterochromatin formation"/>
    <property type="evidence" value="ECO:0007669"/>
    <property type="project" value="TreeGrafter"/>
</dbReference>
<evidence type="ECO:0000256" key="1">
    <source>
        <dbReference type="ARBA" id="ARBA00004123"/>
    </source>
</evidence>
<dbReference type="PANTHER" id="PTHR13471">
    <property type="entry name" value="TETRATRICOPEPTIDE-LIKE HELICAL"/>
    <property type="match status" value="1"/>
</dbReference>
<dbReference type="AlphaFoldDB" id="A0AAN6SPP6"/>
<evidence type="ECO:0000256" key="4">
    <source>
        <dbReference type="SAM" id="MobiDB-lite"/>
    </source>
</evidence>
<reference evidence="6" key="1">
    <citation type="journal article" date="2023" name="Mol. Phylogenet. Evol.">
        <title>Genome-scale phylogeny and comparative genomics of the fungal order Sordariales.</title>
        <authorList>
            <person name="Hensen N."/>
            <person name="Bonometti L."/>
            <person name="Westerberg I."/>
            <person name="Brannstrom I.O."/>
            <person name="Guillou S."/>
            <person name="Cros-Aarteil S."/>
            <person name="Calhoun S."/>
            <person name="Haridas S."/>
            <person name="Kuo A."/>
            <person name="Mondo S."/>
            <person name="Pangilinan J."/>
            <person name="Riley R."/>
            <person name="LaButti K."/>
            <person name="Andreopoulos B."/>
            <person name="Lipzen A."/>
            <person name="Chen C."/>
            <person name="Yan M."/>
            <person name="Daum C."/>
            <person name="Ng V."/>
            <person name="Clum A."/>
            <person name="Steindorff A."/>
            <person name="Ohm R.A."/>
            <person name="Martin F."/>
            <person name="Silar P."/>
            <person name="Natvig D.O."/>
            <person name="Lalanne C."/>
            <person name="Gautier V."/>
            <person name="Ament-Velasquez S.L."/>
            <person name="Kruys A."/>
            <person name="Hutchinson M.I."/>
            <person name="Powell A.J."/>
            <person name="Barry K."/>
            <person name="Miller A.N."/>
            <person name="Grigoriev I.V."/>
            <person name="Debuchy R."/>
            <person name="Gladieux P."/>
            <person name="Hiltunen Thoren M."/>
            <person name="Johannesson H."/>
        </authorList>
    </citation>
    <scope>NUCLEOTIDE SEQUENCE [LARGE SCALE GENOMIC DNA]</scope>
    <source>
        <strain evidence="6">CBS 284.82</strain>
    </source>
</reference>
<evidence type="ECO:0000313" key="5">
    <source>
        <dbReference type="EMBL" id="KAK4038464.1"/>
    </source>
</evidence>
<feature type="region of interest" description="Disordered" evidence="4">
    <location>
        <begin position="239"/>
        <end position="323"/>
    </location>
</feature>
<feature type="compositionally biased region" description="Pro residues" evidence="4">
    <location>
        <begin position="287"/>
        <end position="309"/>
    </location>
</feature>
<dbReference type="Proteomes" id="UP001303115">
    <property type="component" value="Unassembled WGS sequence"/>
</dbReference>
<feature type="compositionally biased region" description="Basic and acidic residues" evidence="4">
    <location>
        <begin position="31"/>
        <end position="119"/>
    </location>
</feature>
<dbReference type="GO" id="GO:1902369">
    <property type="term" value="P:negative regulation of RNA catabolic process"/>
    <property type="evidence" value="ECO:0007669"/>
    <property type="project" value="TreeGrafter"/>
</dbReference>
<evidence type="ECO:0000313" key="6">
    <source>
        <dbReference type="Proteomes" id="UP001303115"/>
    </source>
</evidence>
<dbReference type="GO" id="GO:0071013">
    <property type="term" value="C:catalytic step 2 spliceosome"/>
    <property type="evidence" value="ECO:0007669"/>
    <property type="project" value="TreeGrafter"/>
</dbReference>
<dbReference type="EMBL" id="MU854428">
    <property type="protein sequence ID" value="KAK4038464.1"/>
    <property type="molecule type" value="Genomic_DNA"/>
</dbReference>